<dbReference type="Pfam" id="PF04023">
    <property type="entry name" value="FeoA"/>
    <property type="match status" value="1"/>
</dbReference>
<dbReference type="InterPro" id="IPR008988">
    <property type="entry name" value="Transcriptional_repressor_C"/>
</dbReference>
<feature type="domain" description="Ferrous iron transporter FeoA-like" evidence="2">
    <location>
        <begin position="23"/>
        <end position="101"/>
    </location>
</feature>
<comment type="caution">
    <text evidence="3">The sequence shown here is derived from an EMBL/GenBank/DDBJ whole genome shotgun (WGS) entry which is preliminary data.</text>
</comment>
<dbReference type="RefSeq" id="WP_005798941.1">
    <property type="nucleotide sequence ID" value="NZ_ACQT01000173.1"/>
</dbReference>
<evidence type="ECO:0000259" key="2">
    <source>
        <dbReference type="SMART" id="SM00899"/>
    </source>
</evidence>
<dbReference type="InterPro" id="IPR038157">
    <property type="entry name" value="FeoA_core_dom"/>
</dbReference>
<keyword evidence="4" id="KW-1185">Reference proteome</keyword>
<dbReference type="SMART" id="SM00899">
    <property type="entry name" value="FeoA"/>
    <property type="match status" value="1"/>
</dbReference>
<sequence>MAGETLNDLPAHNAAAFSVDPDQGLADLPLRVDAWVRELRMDAAPQDGDVLLRLLEIGFLPGERVRVVARAFPAGDPVAVRVGRTTFALRRREAALVRVSTTAPRAEAEA</sequence>
<reference evidence="3 4" key="1">
    <citation type="submission" date="2009-05" db="EMBL/GenBank/DDBJ databases">
        <title>The draft genome of Acidovorax delafieldii 2AN.</title>
        <authorList>
            <consortium name="US DOE Joint Genome Institute (JGI-PGF)"/>
            <person name="Lucas S."/>
            <person name="Copeland A."/>
            <person name="Lapidus A."/>
            <person name="Glavina del Rio T."/>
            <person name="Tice H."/>
            <person name="Bruce D."/>
            <person name="Goodwin L."/>
            <person name="Pitluck S."/>
            <person name="Larimer F."/>
            <person name="Land M.L."/>
            <person name="Hauser L."/>
            <person name="Shelobolina E.S."/>
            <person name="Picardal F."/>
            <person name="Roden E."/>
            <person name="Emerson D."/>
        </authorList>
    </citation>
    <scope>NUCLEOTIDE SEQUENCE [LARGE SCALE GENOMIC DNA]</scope>
    <source>
        <strain evidence="3 4">2AN</strain>
    </source>
</reference>
<keyword evidence="1" id="KW-0408">Iron</keyword>
<dbReference type="PATRIC" id="fig|573060.9.peg.1590"/>
<dbReference type="OrthoDB" id="559009at2"/>
<dbReference type="GO" id="GO:0046914">
    <property type="term" value="F:transition metal ion binding"/>
    <property type="evidence" value="ECO:0007669"/>
    <property type="project" value="InterPro"/>
</dbReference>
<evidence type="ECO:0000313" key="4">
    <source>
        <dbReference type="Proteomes" id="UP000003856"/>
    </source>
</evidence>
<name>C5T933_ACIDE</name>
<dbReference type="PANTHER" id="PTHR42954:SF2">
    <property type="entry name" value="FE(2+) TRANSPORT PROTEIN A"/>
    <property type="match status" value="1"/>
</dbReference>
<dbReference type="InterPro" id="IPR052713">
    <property type="entry name" value="FeoA"/>
</dbReference>
<gene>
    <name evidence="3" type="ORF">AcdelDRAFT_3413</name>
</gene>
<dbReference type="Gene3D" id="2.30.30.90">
    <property type="match status" value="1"/>
</dbReference>
<dbReference type="InterPro" id="IPR007167">
    <property type="entry name" value="Fe-transptr_FeoA-like"/>
</dbReference>
<proteinExistence type="predicted"/>
<accession>C5T933</accession>
<protein>
    <submittedName>
        <fullName evidence="3">FeoA family protein</fullName>
    </submittedName>
</protein>
<organism evidence="3 4">
    <name type="scientific">Acidovorax delafieldii 2AN</name>
    <dbReference type="NCBI Taxonomy" id="573060"/>
    <lineage>
        <taxon>Bacteria</taxon>
        <taxon>Pseudomonadati</taxon>
        <taxon>Pseudomonadota</taxon>
        <taxon>Betaproteobacteria</taxon>
        <taxon>Burkholderiales</taxon>
        <taxon>Comamonadaceae</taxon>
        <taxon>Acidovorax</taxon>
    </lineage>
</organism>
<dbReference type="Proteomes" id="UP000003856">
    <property type="component" value="Unassembled WGS sequence"/>
</dbReference>
<dbReference type="PANTHER" id="PTHR42954">
    <property type="entry name" value="FE(2+) TRANSPORT PROTEIN A"/>
    <property type="match status" value="1"/>
</dbReference>
<dbReference type="EMBL" id="ACQT01000173">
    <property type="protein sequence ID" value="EER59010.1"/>
    <property type="molecule type" value="Genomic_DNA"/>
</dbReference>
<evidence type="ECO:0000313" key="3">
    <source>
        <dbReference type="EMBL" id="EER59010.1"/>
    </source>
</evidence>
<dbReference type="SUPFAM" id="SSF50037">
    <property type="entry name" value="C-terminal domain of transcriptional repressors"/>
    <property type="match status" value="1"/>
</dbReference>
<dbReference type="AlphaFoldDB" id="C5T933"/>
<evidence type="ECO:0000256" key="1">
    <source>
        <dbReference type="ARBA" id="ARBA00023004"/>
    </source>
</evidence>